<dbReference type="AlphaFoldDB" id="A0A7H0K8P5"/>
<dbReference type="CDD" id="cd05247">
    <property type="entry name" value="UDP_G4E_1_SDR_e"/>
    <property type="match status" value="1"/>
</dbReference>
<dbReference type="Gene3D" id="3.90.25.10">
    <property type="entry name" value="UDP-galactose 4-epimerase, domain 1"/>
    <property type="match status" value="1"/>
</dbReference>
<comment type="subunit">
    <text evidence="10">Homodimer.</text>
</comment>
<dbReference type="EC" id="5.1.3.2" evidence="5 10"/>
<evidence type="ECO:0000256" key="5">
    <source>
        <dbReference type="ARBA" id="ARBA00013189"/>
    </source>
</evidence>
<reference evidence="12 13" key="1">
    <citation type="submission" date="2020-05" db="EMBL/GenBank/DDBJ databases">
        <title>Descriptions of Corynebacterium xxxx sp. nov., Corynebacterium yyyy sp. nov. and Corynebacterium zzzz sp. nov.</title>
        <authorList>
            <person name="Zhang G."/>
        </authorList>
    </citation>
    <scope>NUCLEOTIDE SEQUENCE [LARGE SCALE GENOMIC DNA]</scope>
    <source>
        <strain evidence="13">zg-913</strain>
    </source>
</reference>
<sequence>MKLVVTGGAGYVGSVCAATLLEAGHEVVVVDDLSTGNRYAVPDGATFVEGEIQDVIDDVLAGATGGPVDGVLHFAAKSLVGESVDDPAMYWHGNLDVSLSLLDAMRRHNVSSLVFSSTAATYGEPEVVPITEDAPTHPTNPYGATKLSIDYAISSYCNAYGLGATSLRYFNVAGAYNGIGENHITETHLIPIVLQVALGYRDKILVYGDDWPTKDGTCVRDYIHIRDLADAHMLALEANTRGTHQLYNLGSGDGYSVQEVIEVCREVTGHPIPAEVAPRRAGDPATLIASSEKIRRELGWNPSRTQLRTIVEDAWEFTRQLGDRSHSAH</sequence>
<evidence type="ECO:0000313" key="12">
    <source>
        <dbReference type="EMBL" id="MBA1837084.1"/>
    </source>
</evidence>
<evidence type="ECO:0000256" key="1">
    <source>
        <dbReference type="ARBA" id="ARBA00000083"/>
    </source>
</evidence>
<dbReference type="Pfam" id="PF01370">
    <property type="entry name" value="Epimerase"/>
    <property type="match status" value="1"/>
</dbReference>
<evidence type="ECO:0000259" key="11">
    <source>
        <dbReference type="Pfam" id="PF01370"/>
    </source>
</evidence>
<dbReference type="UniPathway" id="UPA00214"/>
<dbReference type="PANTHER" id="PTHR43725:SF53">
    <property type="entry name" value="UDP-ARABINOSE 4-EPIMERASE 1"/>
    <property type="match status" value="1"/>
</dbReference>
<dbReference type="NCBIfam" id="TIGR01179">
    <property type="entry name" value="galE"/>
    <property type="match status" value="1"/>
</dbReference>
<dbReference type="PANTHER" id="PTHR43725">
    <property type="entry name" value="UDP-GLUCOSE 4-EPIMERASE"/>
    <property type="match status" value="1"/>
</dbReference>
<gene>
    <name evidence="12" type="primary">galE</name>
    <name evidence="12" type="ORF">HMA55_04085</name>
</gene>
<evidence type="ECO:0000256" key="10">
    <source>
        <dbReference type="RuleBase" id="RU366046"/>
    </source>
</evidence>
<evidence type="ECO:0000256" key="9">
    <source>
        <dbReference type="ARBA" id="ARBA00023277"/>
    </source>
</evidence>
<evidence type="ECO:0000256" key="7">
    <source>
        <dbReference type="ARBA" id="ARBA00023027"/>
    </source>
</evidence>
<comment type="pathway">
    <text evidence="3 10">Carbohydrate metabolism; galactose metabolism.</text>
</comment>
<evidence type="ECO:0000256" key="4">
    <source>
        <dbReference type="ARBA" id="ARBA00007637"/>
    </source>
</evidence>
<name>A0A7H0K8P5_9CORY</name>
<comment type="similarity">
    <text evidence="4 10">Belongs to the NAD(P)-dependent epimerase/dehydratase family.</text>
</comment>
<proteinExistence type="inferred from homology"/>
<dbReference type="SUPFAM" id="SSF51735">
    <property type="entry name" value="NAD(P)-binding Rossmann-fold domains"/>
    <property type="match status" value="1"/>
</dbReference>
<dbReference type="GO" id="GO:0033499">
    <property type="term" value="P:galactose catabolic process via UDP-galactose, Leloir pathway"/>
    <property type="evidence" value="ECO:0007669"/>
    <property type="project" value="TreeGrafter"/>
</dbReference>
<keyword evidence="9 10" id="KW-0119">Carbohydrate metabolism</keyword>
<evidence type="ECO:0000313" key="13">
    <source>
        <dbReference type="Proteomes" id="UP000577408"/>
    </source>
</evidence>
<evidence type="ECO:0000256" key="2">
    <source>
        <dbReference type="ARBA" id="ARBA00001911"/>
    </source>
</evidence>
<evidence type="ECO:0000256" key="3">
    <source>
        <dbReference type="ARBA" id="ARBA00004947"/>
    </source>
</evidence>
<feature type="domain" description="NAD-dependent epimerase/dehydratase" evidence="11">
    <location>
        <begin position="4"/>
        <end position="250"/>
    </location>
</feature>
<evidence type="ECO:0000256" key="8">
    <source>
        <dbReference type="ARBA" id="ARBA00023235"/>
    </source>
</evidence>
<comment type="caution">
    <text evidence="12">The sequence shown here is derived from an EMBL/GenBank/DDBJ whole genome shotgun (WGS) entry which is preliminary data.</text>
</comment>
<dbReference type="EMBL" id="JABFED010000002">
    <property type="protein sequence ID" value="MBA1837084.1"/>
    <property type="molecule type" value="Genomic_DNA"/>
</dbReference>
<accession>A0A7H0K8P5</accession>
<keyword evidence="7 10" id="KW-0520">NAD</keyword>
<organism evidence="12 13">
    <name type="scientific">Corynebacterium wankanglinii</name>
    <dbReference type="NCBI Taxonomy" id="2735136"/>
    <lineage>
        <taxon>Bacteria</taxon>
        <taxon>Bacillati</taxon>
        <taxon>Actinomycetota</taxon>
        <taxon>Actinomycetes</taxon>
        <taxon>Mycobacteriales</taxon>
        <taxon>Corynebacteriaceae</taxon>
        <taxon>Corynebacterium</taxon>
    </lineage>
</organism>
<dbReference type="InterPro" id="IPR005886">
    <property type="entry name" value="UDP_G4E"/>
</dbReference>
<dbReference type="Gene3D" id="3.40.50.720">
    <property type="entry name" value="NAD(P)-binding Rossmann-like Domain"/>
    <property type="match status" value="1"/>
</dbReference>
<comment type="cofactor">
    <cofactor evidence="2 10">
        <name>NAD(+)</name>
        <dbReference type="ChEBI" id="CHEBI:57540"/>
    </cofactor>
</comment>
<dbReference type="InterPro" id="IPR001509">
    <property type="entry name" value="Epimerase_deHydtase"/>
</dbReference>
<dbReference type="RefSeq" id="WP_181191794.1">
    <property type="nucleotide sequence ID" value="NZ_JABFED010000002.1"/>
</dbReference>
<dbReference type="GO" id="GO:0003978">
    <property type="term" value="F:UDP-glucose 4-epimerase activity"/>
    <property type="evidence" value="ECO:0007669"/>
    <property type="project" value="UniProtKB-UniRule"/>
</dbReference>
<dbReference type="InterPro" id="IPR036291">
    <property type="entry name" value="NAD(P)-bd_dom_sf"/>
</dbReference>
<protein>
    <recommendedName>
        <fullName evidence="6 10">UDP-glucose 4-epimerase</fullName>
        <ecNumber evidence="5 10">5.1.3.2</ecNumber>
    </recommendedName>
</protein>
<evidence type="ECO:0000256" key="6">
    <source>
        <dbReference type="ARBA" id="ARBA00018569"/>
    </source>
</evidence>
<dbReference type="Proteomes" id="UP000577408">
    <property type="component" value="Unassembled WGS sequence"/>
</dbReference>
<keyword evidence="8 10" id="KW-0413">Isomerase</keyword>
<comment type="catalytic activity">
    <reaction evidence="1 10">
        <text>UDP-alpha-D-glucose = UDP-alpha-D-galactose</text>
        <dbReference type="Rhea" id="RHEA:22168"/>
        <dbReference type="ChEBI" id="CHEBI:58885"/>
        <dbReference type="ChEBI" id="CHEBI:66914"/>
        <dbReference type="EC" id="5.1.3.2"/>
    </reaction>
</comment>
<keyword evidence="13" id="KW-1185">Reference proteome</keyword>